<proteinExistence type="predicted"/>
<feature type="region of interest" description="Disordered" evidence="1">
    <location>
        <begin position="234"/>
        <end position="254"/>
    </location>
</feature>
<evidence type="ECO:0000256" key="1">
    <source>
        <dbReference type="SAM" id="MobiDB-lite"/>
    </source>
</evidence>
<sequence>MSDPIFDPVLEKEADRLLKAAVNLAHTSGIKDVKKYLGRKAAGQIKCRSKYDAWQIQLEFALLFAMAELTEPLELLFRGKVTQVLALPPHAWKSIYYSMPTFRWCAEKTNLTGYANLFSKPTNAKSRLDSPYRSVASRKIKRLAYHDLREDSFYGTLENPSRGWRPDPVSMYHTYFEEMIALTNLVNGFPFGNDIGWSREDYARALETDALIIRQQLGFPETLPNLPENSRVNLPEGFEGFPDWTPDPQPPLPH</sequence>
<evidence type="ECO:0000313" key="3">
    <source>
        <dbReference type="Proteomes" id="UP001247307"/>
    </source>
</evidence>
<feature type="compositionally biased region" description="Pro residues" evidence="1">
    <location>
        <begin position="245"/>
        <end position="254"/>
    </location>
</feature>
<reference evidence="2" key="1">
    <citation type="submission" date="2023-07" db="EMBL/GenBank/DDBJ databases">
        <title>Sequencing the genomes of 1000 actinobacteria strains.</title>
        <authorList>
            <person name="Klenk H.-P."/>
        </authorList>
    </citation>
    <scope>NUCLEOTIDE SEQUENCE</scope>
    <source>
        <strain evidence="2">DSM 13988</strain>
    </source>
</reference>
<protein>
    <submittedName>
        <fullName evidence="2">Uncharacterized protein</fullName>
    </submittedName>
</protein>
<dbReference type="AlphaFoldDB" id="A0AAE4C652"/>
<accession>A0AAE4C652</accession>
<name>A0AAE4C652_9MICC</name>
<evidence type="ECO:0000313" key="2">
    <source>
        <dbReference type="EMBL" id="MDR6892208.1"/>
    </source>
</evidence>
<keyword evidence="3" id="KW-1185">Reference proteome</keyword>
<gene>
    <name evidence="2" type="ORF">J2S35_001148</name>
</gene>
<dbReference type="Proteomes" id="UP001247307">
    <property type="component" value="Unassembled WGS sequence"/>
</dbReference>
<dbReference type="RefSeq" id="WP_309850884.1">
    <property type="nucleotide sequence ID" value="NZ_BAAAIU010000005.1"/>
</dbReference>
<comment type="caution">
    <text evidence="2">The sequence shown here is derived from an EMBL/GenBank/DDBJ whole genome shotgun (WGS) entry which is preliminary data.</text>
</comment>
<organism evidence="2 3">
    <name type="scientific">Falsarthrobacter nasiphocae</name>
    <dbReference type="NCBI Taxonomy" id="189863"/>
    <lineage>
        <taxon>Bacteria</taxon>
        <taxon>Bacillati</taxon>
        <taxon>Actinomycetota</taxon>
        <taxon>Actinomycetes</taxon>
        <taxon>Micrococcales</taxon>
        <taxon>Micrococcaceae</taxon>
        <taxon>Falsarthrobacter</taxon>
    </lineage>
</organism>
<dbReference type="EMBL" id="JAVDUI010000001">
    <property type="protein sequence ID" value="MDR6892208.1"/>
    <property type="molecule type" value="Genomic_DNA"/>
</dbReference>